<feature type="region of interest" description="Disordered" evidence="1">
    <location>
        <begin position="1"/>
        <end position="48"/>
    </location>
</feature>
<accession>U4L5V4</accession>
<dbReference type="EMBL" id="HF935378">
    <property type="protein sequence ID" value="CCX07811.1"/>
    <property type="molecule type" value="Genomic_DNA"/>
</dbReference>
<dbReference type="OrthoDB" id="5325862at2759"/>
<dbReference type="eggNOG" id="ENOG502SQSM">
    <property type="taxonomic scope" value="Eukaryota"/>
</dbReference>
<sequence length="253" mass="28004">MYTRSHQPPEYAEKPAATQIPPPSTGDTKGKEHPPIPPANPPTQSFTPRRTLTISTLGQSWFRLPLPPRNLVTPILRGPADTAYVSTRRARCSGDCILTTSSGEEVSKTSYFFGPGRSRSPVVSFYRGLEVLETRVESLGRICSRAAGFHLDGEKWEWRYETDVRPRIEGDDEMKTNLLVLYRSGTKVAELVRNDETRTEGTSWSYAGNGGVLVMGDVDEVVVVATAMVMLKREVDRRRLVQMMIIGGAAGGF</sequence>
<evidence type="ECO:0000313" key="2">
    <source>
        <dbReference type="EMBL" id="CCX07811.1"/>
    </source>
</evidence>
<name>U4L5V4_PYROM</name>
<organism evidence="2 3">
    <name type="scientific">Pyronema omphalodes (strain CBS 100304)</name>
    <name type="common">Pyronema confluens</name>
    <dbReference type="NCBI Taxonomy" id="1076935"/>
    <lineage>
        <taxon>Eukaryota</taxon>
        <taxon>Fungi</taxon>
        <taxon>Dikarya</taxon>
        <taxon>Ascomycota</taxon>
        <taxon>Pezizomycotina</taxon>
        <taxon>Pezizomycetes</taxon>
        <taxon>Pezizales</taxon>
        <taxon>Pyronemataceae</taxon>
        <taxon>Pyronema</taxon>
    </lineage>
</organism>
<dbReference type="Proteomes" id="UP000018144">
    <property type="component" value="Unassembled WGS sequence"/>
</dbReference>
<proteinExistence type="predicted"/>
<dbReference type="AlphaFoldDB" id="U4L5V4"/>
<reference evidence="2 3" key="1">
    <citation type="journal article" date="2013" name="PLoS Genet.">
        <title>The genome and development-dependent transcriptomes of Pyronema confluens: a window into fungal evolution.</title>
        <authorList>
            <person name="Traeger S."/>
            <person name="Altegoer F."/>
            <person name="Freitag M."/>
            <person name="Gabaldon T."/>
            <person name="Kempken F."/>
            <person name="Kumar A."/>
            <person name="Marcet-Houben M."/>
            <person name="Poggeler S."/>
            <person name="Stajich J.E."/>
            <person name="Nowrousian M."/>
        </authorList>
    </citation>
    <scope>NUCLEOTIDE SEQUENCE [LARGE SCALE GENOMIC DNA]</scope>
    <source>
        <strain evidence="3">CBS 100304</strain>
        <tissue evidence="2">Vegetative mycelium</tissue>
    </source>
</reference>
<protein>
    <submittedName>
        <fullName evidence="2">Uncharacterized protein</fullName>
    </submittedName>
</protein>
<evidence type="ECO:0000313" key="3">
    <source>
        <dbReference type="Proteomes" id="UP000018144"/>
    </source>
</evidence>
<keyword evidence="3" id="KW-1185">Reference proteome</keyword>
<gene>
    <name evidence="2" type="ORF">PCON_07400</name>
</gene>
<evidence type="ECO:0000256" key="1">
    <source>
        <dbReference type="SAM" id="MobiDB-lite"/>
    </source>
</evidence>
<dbReference type="OMA" id="SAFEWRY"/>
<dbReference type="STRING" id="1076935.U4L5V4"/>